<dbReference type="InterPro" id="IPR055401">
    <property type="entry name" value="CEMIP_beta-hel_dom"/>
</dbReference>
<evidence type="ECO:0000256" key="2">
    <source>
        <dbReference type="SAM" id="SignalP"/>
    </source>
</evidence>
<keyword evidence="1 2" id="KW-0732">Signal</keyword>
<organism evidence="4 5">
    <name type="scientific">Capsaspora owczarzaki (strain ATCC 30864)</name>
    <dbReference type="NCBI Taxonomy" id="595528"/>
    <lineage>
        <taxon>Eukaryota</taxon>
        <taxon>Filasterea</taxon>
        <taxon>Capsaspora</taxon>
    </lineage>
</organism>
<name>A0A0D2VLB8_CAPO3</name>
<dbReference type="InParanoid" id="A0A0D2VLB8"/>
<proteinExistence type="predicted"/>
<accession>A0A0D2VLB8</accession>
<dbReference type="CDD" id="cd00064">
    <property type="entry name" value="FU"/>
    <property type="match status" value="1"/>
</dbReference>
<dbReference type="InterPro" id="IPR006212">
    <property type="entry name" value="Furin_repeat"/>
</dbReference>
<dbReference type="Proteomes" id="UP000008743">
    <property type="component" value="Unassembled WGS sequence"/>
</dbReference>
<evidence type="ECO:0000313" key="5">
    <source>
        <dbReference type="Proteomes" id="UP000008743"/>
    </source>
</evidence>
<reference evidence="5" key="1">
    <citation type="submission" date="2011-02" db="EMBL/GenBank/DDBJ databases">
        <title>The Genome Sequence of Capsaspora owczarzaki ATCC 30864.</title>
        <authorList>
            <person name="Russ C."/>
            <person name="Cuomo C."/>
            <person name="Burger G."/>
            <person name="Gray M.W."/>
            <person name="Holland P.W.H."/>
            <person name="King N."/>
            <person name="Lang F.B.F."/>
            <person name="Roger A.J."/>
            <person name="Ruiz-Trillo I."/>
            <person name="Young S.K."/>
            <person name="Zeng Q."/>
            <person name="Gargeya S."/>
            <person name="Alvarado L."/>
            <person name="Berlin A."/>
            <person name="Chapman S.B."/>
            <person name="Chen Z."/>
            <person name="Freedman E."/>
            <person name="Gellesch M."/>
            <person name="Goldberg J."/>
            <person name="Griggs A."/>
            <person name="Gujja S."/>
            <person name="Heilman E."/>
            <person name="Heiman D."/>
            <person name="Howarth C."/>
            <person name="Mehta T."/>
            <person name="Neiman D."/>
            <person name="Pearson M."/>
            <person name="Roberts A."/>
            <person name="Saif S."/>
            <person name="Shea T."/>
            <person name="Shenoy N."/>
            <person name="Sisk P."/>
            <person name="Stolte C."/>
            <person name="Sykes S."/>
            <person name="White J."/>
            <person name="Yandava C."/>
            <person name="Haas B."/>
            <person name="Nusbaum C."/>
            <person name="Birren B."/>
        </authorList>
    </citation>
    <scope>NUCLEOTIDE SEQUENCE</scope>
    <source>
        <strain evidence="5">ATCC 30864</strain>
    </source>
</reference>
<protein>
    <recommendedName>
        <fullName evidence="3">CEMIP beta-helix domain-containing protein</fullName>
    </recommendedName>
</protein>
<feature type="signal peptide" evidence="2">
    <location>
        <begin position="1"/>
        <end position="24"/>
    </location>
</feature>
<gene>
    <name evidence="4" type="ORF">CAOG_008583</name>
</gene>
<dbReference type="EMBL" id="KE346362">
    <property type="protein sequence ID" value="KJE90907.1"/>
    <property type="molecule type" value="Genomic_DNA"/>
</dbReference>
<dbReference type="eggNOG" id="ENOG502QT0K">
    <property type="taxonomic scope" value="Eukaryota"/>
</dbReference>
<keyword evidence="5" id="KW-1185">Reference proteome</keyword>
<evidence type="ECO:0000259" key="3">
    <source>
        <dbReference type="Pfam" id="PF24606"/>
    </source>
</evidence>
<dbReference type="PANTHER" id="PTHR46769">
    <property type="entry name" value="POLYCYSTIC KIDNEY AND HEPATIC DISEASE 1 (AUTOSOMAL RECESSIVE)-LIKE 1"/>
    <property type="match status" value="1"/>
</dbReference>
<feature type="domain" description="CEMIP beta-helix" evidence="3">
    <location>
        <begin position="390"/>
        <end position="569"/>
    </location>
</feature>
<dbReference type="Pfam" id="PF24606">
    <property type="entry name" value="CEMIP_beta-hel"/>
    <property type="match status" value="1"/>
</dbReference>
<dbReference type="RefSeq" id="XP_011270183.1">
    <property type="nucleotide sequence ID" value="XM_011271881.1"/>
</dbReference>
<sequence>MMRRRRVLLPVLLLVATIVGATSAVDTACNLSCDDATPPAGCTVFAPSSATNPAQDLAVSECFIFQSGSYVFHHVNVLAGGIVWFEDDGNVIDFRVNAMLVEQGGRVVGGRWCKPFGCNGGNLQIGLWGTDPTNQGTNLGVTGIRCQTAGGCYPAERVSNKQCCNVSSSVSDPCNSAGSCALENQNALFEAYSDNMYDGPGNSFGHKVLAVSYGGSVELFGRNGVAPSDFVNPALARPTECETPADPFSSDAWAQLTGQSWVRLGVTAAAGQSTITLDRPVRWRQGDKIILTTTDWYPSHTETAELAADVVDSATVTLVAPLAYNHFGSLIPMDEQLSENSNNPNKDADVRAAVGLLSRSIKVYSLGATSTDNFPASSACTVATNNPACYFGGHTVVRQGFGRYQIQGVEFHQLGQGGRMGHYPVHIHLAKQVYYTNVFVKDSSSWDSMTRFFTVHASSGVTLARNVGYLSVGHGYYFEDGSEINNLVCHNLAATIRVPLKDYLATQQPTSPTARAVPGIVPSVQGLSGILGGDEYMPVGFWFMNMWNDVVGNMVSGVLGWGSCFWLLGSSLSGPSRQMKWTFKTGTDEDYANWLSSVPRIAPIKRFRGCSCSTAPLALQTAIDIYPSKVGLTGFGGPGPYGKNVVINPYTITVDMLPIVTQNFVPTKINSDFAYYQTNDAVVCSRGIQLNTYPPTAATDNYKLNAGLCSTAVIDRFRTSYNWPEVNFGSIWLRGYWFLFSNSLVTDQVFGGLGFVTGGSWLDAVPGLWMLAYNNIFIGATQPESATAGRAGPSFPESDCLLNTKLCPFKAEGVAYALAGFQPSRLITIYDGPFFADGNIFMAAKNFTCDPSEKSSSCGIYRMTTQPVAATGNKQMNVINAGIGWKQPNGFYYPPAFAFRRSAFDEESMRHNVLDITAEYITASPQQPPTISAGLGVTPIDASTILVDVDGSLTGVTSSITGRSSSVSENTFYLAPTTIAECKSFGVNTVPNDMLTSVITMAARSTMHPAWFKVVSDWSIVNGTASTNYTQVPLYRQFLLPTDRPCSGDLCESVDSTNNMFSCTNGMMMAGSLVWSAPALTMSDMTYFIDTHRQSLTGPNCKDFNFIRGKDMFVPSDSYVLYQLYPQRTSKVTYQIYVGTSFNLATDGHFARIYPTYNIDGNSRAQPIIPVALPGVPTLENGVLTVTLDNAWIADDFDIEVNEDYVRCLPRDVCDWDSANSTCKVADSVTDPQLRDTYETVCRYWATRASGNSAETGDGLVDCPAGGCLAYVFTLPSDFVSRPYAEVGAPLARPFACTAEFAAFNASLVLADIPGNTCQATASNLCRTPKPPRLGGVLLPNPDACSLNETVYTCDCTHAASDVVHLSTFSGSGCTTLSISGCRIRSSKNALSTLALEELTIQESLWLSGPAEPSDLGLGASVVRLTYNGLEGITTLGAFGFHTLTNLEELSLNALYDLESVDYNAFEGLTSLIYFEMMWNTNLERIPGKVFQPLQSTIESIDLQGCGLTRVPGLLFANLKKLEYIGLNHNQLTTLPVGLFHIPCGALLGEGVVISGNPFEGDVPGTYDTDEVIDLACDATCLRDCFDSASQCCDASCRTCSGSATYCTSCMSGEAPIDGACTTLAAPPAEDLALFSEGQLSHVHTASYFAGFADCWVQYKANSYAEGYRFDDQLCCRRLGRLDGLGNCNLGCDATPTTDFVIVAPVSSTDAGARCYGHCAYL</sequence>
<evidence type="ECO:0000313" key="4">
    <source>
        <dbReference type="EMBL" id="KJE90907.1"/>
    </source>
</evidence>
<dbReference type="SUPFAM" id="SSF52058">
    <property type="entry name" value="L domain-like"/>
    <property type="match status" value="1"/>
</dbReference>
<dbReference type="PANTHER" id="PTHR46769:SF2">
    <property type="entry name" value="FIBROCYSTIN-L ISOFORM 2 PRECURSOR-RELATED"/>
    <property type="match status" value="1"/>
</dbReference>
<dbReference type="Gene3D" id="3.80.10.10">
    <property type="entry name" value="Ribonuclease Inhibitor"/>
    <property type="match status" value="1"/>
</dbReference>
<dbReference type="STRING" id="595528.A0A0D2VLB8"/>
<feature type="chain" id="PRO_5002253683" description="CEMIP beta-helix domain-containing protein" evidence="2">
    <location>
        <begin position="25"/>
        <end position="1722"/>
    </location>
</feature>
<dbReference type="OrthoDB" id="190675at2759"/>
<dbReference type="InterPro" id="IPR032675">
    <property type="entry name" value="LRR_dom_sf"/>
</dbReference>
<dbReference type="InterPro" id="IPR052387">
    <property type="entry name" value="Fibrocystin"/>
</dbReference>
<evidence type="ECO:0000256" key="1">
    <source>
        <dbReference type="ARBA" id="ARBA00022729"/>
    </source>
</evidence>